<evidence type="ECO:0000313" key="2">
    <source>
        <dbReference type="Proteomes" id="UP000183255"/>
    </source>
</evidence>
<dbReference type="Gene3D" id="3.60.160.10">
    <property type="entry name" value="Mitochondrial biogenesis AIM24"/>
    <property type="match status" value="1"/>
</dbReference>
<accession>A0A1G8RDG5</accession>
<dbReference type="InterPro" id="IPR002838">
    <property type="entry name" value="AIM24"/>
</dbReference>
<dbReference type="EMBL" id="FNDZ01000008">
    <property type="protein sequence ID" value="SDJ15094.1"/>
    <property type="molecule type" value="Genomic_DNA"/>
</dbReference>
<organism evidence="1 2">
    <name type="scientific">Proteiniclasticum ruminis</name>
    <dbReference type="NCBI Taxonomy" id="398199"/>
    <lineage>
        <taxon>Bacteria</taxon>
        <taxon>Bacillati</taxon>
        <taxon>Bacillota</taxon>
        <taxon>Clostridia</taxon>
        <taxon>Eubacteriales</taxon>
        <taxon>Clostridiaceae</taxon>
        <taxon>Proteiniclasticum</taxon>
    </lineage>
</organism>
<dbReference type="SUPFAM" id="SSF51219">
    <property type="entry name" value="TRAP-like"/>
    <property type="match status" value="1"/>
</dbReference>
<proteinExistence type="predicted"/>
<dbReference type="Proteomes" id="UP000183255">
    <property type="component" value="Unassembled WGS sequence"/>
</dbReference>
<dbReference type="PANTHER" id="PTHR38074">
    <property type="entry name" value="ALTERED INHERITANCE OF MITOCHONDRIA PROTEIN 24, MITOCHONDRIAL"/>
    <property type="match status" value="1"/>
</dbReference>
<dbReference type="AlphaFoldDB" id="A0A1G8RDG5"/>
<sequence>MKTNIEMNNTLTKLSEFKNNSTFQVLEYDDLRGGSDVKTAFMLSYMRDANIKLRQLRIVLQGGGVYTEPNALSFMRGPIEVSTNTGGLMGLSKKFVSSKISGEPVIKPLFKGVGEILLEPSFGHYAILQLEKEEIIIDDELFFAAEDTIDISVTTMKSISSALFGSEGFFQTKLSGTGIVVLEIPVPETEIFKYSLVDDVLKIDGSFSILRTAGIQFTVEKTTKTLIGSGFSGEGLLKVFRGTGEVWLMPTKVVYDKMLSQGMPFGVGGMDNLVQEPGFHKDHDKNRNGEKEK</sequence>
<gene>
    <name evidence="1" type="ORF">SAMN05421804_10865</name>
</gene>
<evidence type="ECO:0000313" key="1">
    <source>
        <dbReference type="EMBL" id="SDJ15094.1"/>
    </source>
</evidence>
<dbReference type="Pfam" id="PF01987">
    <property type="entry name" value="AIM24"/>
    <property type="match status" value="1"/>
</dbReference>
<reference evidence="1 2" key="1">
    <citation type="submission" date="2016-10" db="EMBL/GenBank/DDBJ databases">
        <authorList>
            <person name="de Groot N.N."/>
        </authorList>
    </citation>
    <scope>NUCLEOTIDE SEQUENCE [LARGE SCALE GENOMIC DNA]</scope>
    <source>
        <strain evidence="1 2">CGMCC 1.5058</strain>
    </source>
</reference>
<name>A0A1G8RDG5_9CLOT</name>
<dbReference type="PANTHER" id="PTHR38074:SF1">
    <property type="entry name" value="ALTERED INHERITANCE OF MITOCHONDRIA PROTEIN 24, MITOCHONDRIAL"/>
    <property type="match status" value="1"/>
</dbReference>
<dbReference type="InterPro" id="IPR036983">
    <property type="entry name" value="AIM24_sf"/>
</dbReference>
<protein>
    <submittedName>
        <fullName evidence="1">Uncharacterized conserved protein, AIM24 family</fullName>
    </submittedName>
</protein>
<dbReference type="InterPro" id="IPR016031">
    <property type="entry name" value="Trp_RNA-bd_attenuator-like_dom"/>
</dbReference>
<dbReference type="RefSeq" id="WP_074542663.1">
    <property type="nucleotide sequence ID" value="NZ_DAMANS010000022.1"/>
</dbReference>